<dbReference type="SMART" id="SM00320">
    <property type="entry name" value="WD40"/>
    <property type="match status" value="2"/>
</dbReference>
<dbReference type="AlphaFoldDB" id="A0A0D6M8B8"/>
<feature type="signal peptide" evidence="3">
    <location>
        <begin position="1"/>
        <end position="26"/>
    </location>
</feature>
<evidence type="ECO:0000256" key="2">
    <source>
        <dbReference type="RuleBase" id="RU280818"/>
    </source>
</evidence>
<evidence type="ECO:0000256" key="1">
    <source>
        <dbReference type="PROSITE-ProRule" id="PRU00221"/>
    </source>
</evidence>
<dbReference type="Gene3D" id="2.130.10.10">
    <property type="entry name" value="YVTN repeat-like/Quinoprotein amine dehydrogenase"/>
    <property type="match status" value="2"/>
</dbReference>
<gene>
    <name evidence="4" type="ORF">ANCCEY_04793</name>
</gene>
<dbReference type="InterPro" id="IPR015505">
    <property type="entry name" value="Coronin"/>
</dbReference>
<dbReference type="PANTHER" id="PTHR10856:SF0">
    <property type="entry name" value="CORONIN"/>
    <property type="match status" value="1"/>
</dbReference>
<dbReference type="SUPFAM" id="SSF50978">
    <property type="entry name" value="WD40 repeat-like"/>
    <property type="match status" value="1"/>
</dbReference>
<dbReference type="EMBL" id="KE124875">
    <property type="protein sequence ID" value="EPB76122.1"/>
    <property type="molecule type" value="Genomic_DNA"/>
</dbReference>
<sequence>MVSSAFAYPLIQLVLYFASVLQVGRIDKDYPFVDAHKGACLEVAWSPFNDNVIASCSEDTTCKVCESGENKLLLWNVGTGEALLEIAGHPDQIWSIGFNYDGTHFVTTCKDKKIRILDTRSGEVLHEGMGHEGVKPQRAIFVRDGRVITTGFTKRSERLYALRAPDNLSQPIIEEELDTSNGVLFPLYDEDTGLVYLCGKGDCAIRYYEVNQEYPYMHYINTYTTSEPQRAVGFQCKRGVSSEENEINR</sequence>
<dbReference type="SMART" id="SM01167">
    <property type="entry name" value="DUF1900"/>
    <property type="match status" value="1"/>
</dbReference>
<dbReference type="InterPro" id="IPR001680">
    <property type="entry name" value="WD40_rpt"/>
</dbReference>
<feature type="chain" id="PRO_5002307719" description="Coronin" evidence="3">
    <location>
        <begin position="27"/>
        <end position="249"/>
    </location>
</feature>
<dbReference type="PROSITE" id="PS50082">
    <property type="entry name" value="WD_REPEATS_2"/>
    <property type="match status" value="1"/>
</dbReference>
<keyword evidence="1 2" id="KW-0853">WD repeat</keyword>
<dbReference type="Proteomes" id="UP000054495">
    <property type="component" value="Unassembled WGS sequence"/>
</dbReference>
<comment type="similarity">
    <text evidence="2">Belongs to the WD repeat coronin family.</text>
</comment>
<dbReference type="PANTHER" id="PTHR10856">
    <property type="entry name" value="CORONIN"/>
    <property type="match status" value="1"/>
</dbReference>
<feature type="repeat" description="WD" evidence="1">
    <location>
        <begin position="86"/>
        <end position="127"/>
    </location>
</feature>
<accession>A0A0D6M8B8</accession>
<keyword evidence="5" id="KW-1185">Reference proteome</keyword>
<protein>
    <recommendedName>
        <fullName evidence="2">Coronin</fullName>
    </recommendedName>
</protein>
<evidence type="ECO:0000313" key="5">
    <source>
        <dbReference type="Proteomes" id="UP000054495"/>
    </source>
</evidence>
<dbReference type="InterPro" id="IPR015943">
    <property type="entry name" value="WD40/YVTN_repeat-like_dom_sf"/>
</dbReference>
<evidence type="ECO:0000256" key="3">
    <source>
        <dbReference type="SAM" id="SignalP"/>
    </source>
</evidence>
<dbReference type="GO" id="GO:0007015">
    <property type="term" value="P:actin filament organization"/>
    <property type="evidence" value="ECO:0007669"/>
    <property type="project" value="TreeGrafter"/>
</dbReference>
<keyword evidence="2" id="KW-0677">Repeat</keyword>
<dbReference type="InterPro" id="IPR036322">
    <property type="entry name" value="WD40_repeat_dom_sf"/>
</dbReference>
<proteinExistence type="inferred from homology"/>
<keyword evidence="3" id="KW-0732">Signal</keyword>
<dbReference type="Pfam" id="PF00400">
    <property type="entry name" value="WD40"/>
    <property type="match status" value="2"/>
</dbReference>
<organism evidence="4 5">
    <name type="scientific">Ancylostoma ceylanicum</name>
    <dbReference type="NCBI Taxonomy" id="53326"/>
    <lineage>
        <taxon>Eukaryota</taxon>
        <taxon>Metazoa</taxon>
        <taxon>Ecdysozoa</taxon>
        <taxon>Nematoda</taxon>
        <taxon>Chromadorea</taxon>
        <taxon>Rhabditida</taxon>
        <taxon>Rhabditina</taxon>
        <taxon>Rhabditomorpha</taxon>
        <taxon>Strongyloidea</taxon>
        <taxon>Ancylostomatidae</taxon>
        <taxon>Ancylostomatinae</taxon>
        <taxon>Ancylostoma</taxon>
    </lineage>
</organism>
<reference evidence="4 5" key="1">
    <citation type="submission" date="2013-05" db="EMBL/GenBank/DDBJ databases">
        <title>Draft genome of the parasitic nematode Anyclostoma ceylanicum.</title>
        <authorList>
            <person name="Mitreva M."/>
        </authorList>
    </citation>
    <scope>NUCLEOTIDE SEQUENCE [LARGE SCALE GENOMIC DNA]</scope>
</reference>
<name>A0A0D6M8B8_9BILA</name>
<evidence type="ECO:0000313" key="4">
    <source>
        <dbReference type="EMBL" id="EPB76122.1"/>
    </source>
</evidence>
<dbReference type="GO" id="GO:0051015">
    <property type="term" value="F:actin filament binding"/>
    <property type="evidence" value="ECO:0007669"/>
    <property type="project" value="TreeGrafter"/>
</dbReference>